<feature type="region of interest" description="Disordered" evidence="2">
    <location>
        <begin position="1"/>
        <end position="29"/>
    </location>
</feature>
<accession>A0A5J5F7H9</accession>
<dbReference type="EMBL" id="VXIS01000020">
    <property type="protein sequence ID" value="KAA8912740.1"/>
    <property type="molecule type" value="Genomic_DNA"/>
</dbReference>
<organism evidence="5 6">
    <name type="scientific">Sphaerosporella brunnea</name>
    <dbReference type="NCBI Taxonomy" id="1250544"/>
    <lineage>
        <taxon>Eukaryota</taxon>
        <taxon>Fungi</taxon>
        <taxon>Dikarya</taxon>
        <taxon>Ascomycota</taxon>
        <taxon>Pezizomycotina</taxon>
        <taxon>Pezizomycetes</taxon>
        <taxon>Pezizales</taxon>
        <taxon>Pyronemataceae</taxon>
        <taxon>Sphaerosporella</taxon>
    </lineage>
</organism>
<reference evidence="5 6" key="1">
    <citation type="submission" date="2019-09" db="EMBL/GenBank/DDBJ databases">
        <title>Draft genome of the ectomycorrhizal ascomycete Sphaerosporella brunnea.</title>
        <authorList>
            <consortium name="DOE Joint Genome Institute"/>
            <person name="Benucci G.M."/>
            <person name="Marozzi G."/>
            <person name="Antonielli L."/>
            <person name="Sanchez S."/>
            <person name="Marco P."/>
            <person name="Wang X."/>
            <person name="Falini L.B."/>
            <person name="Barry K."/>
            <person name="Haridas S."/>
            <person name="Lipzen A."/>
            <person name="Labutti K."/>
            <person name="Grigoriev I.V."/>
            <person name="Murat C."/>
            <person name="Martin F."/>
            <person name="Albertini E."/>
            <person name="Donnini D."/>
            <person name="Bonito G."/>
        </authorList>
    </citation>
    <scope>NUCLEOTIDE SEQUENCE [LARGE SCALE GENOMIC DNA]</scope>
    <source>
        <strain evidence="5 6">Sb_GMNB300</strain>
    </source>
</reference>
<dbReference type="AlphaFoldDB" id="A0A5J5F7H9"/>
<dbReference type="InterPro" id="IPR006553">
    <property type="entry name" value="Leu-rich_rpt_Cys-con_subtyp"/>
</dbReference>
<dbReference type="GO" id="GO:0005737">
    <property type="term" value="C:cytoplasm"/>
    <property type="evidence" value="ECO:0007669"/>
    <property type="project" value="TreeGrafter"/>
</dbReference>
<dbReference type="Gene3D" id="3.80.10.10">
    <property type="entry name" value="Ribonuclease Inhibitor"/>
    <property type="match status" value="3"/>
</dbReference>
<dbReference type="SUPFAM" id="SSF52047">
    <property type="entry name" value="RNI-like"/>
    <property type="match status" value="1"/>
</dbReference>
<evidence type="ECO:0000259" key="3">
    <source>
        <dbReference type="Pfam" id="PF12937"/>
    </source>
</evidence>
<dbReference type="InterPro" id="IPR001810">
    <property type="entry name" value="F-box_dom"/>
</dbReference>
<sequence length="585" mass="66243">MRSRSQRHTSVFAGRAPSESSSSSSPERMLDEDHEMMTIADDSQTSIGELTGFRNMTVSPGQSFRKVPLNPVDRLPPELLMAIFSKLASPVDLRSCMLACKQWATCSVELLWQRPYLADFRQYQALVTALLSEQAFFDYPQLVRRLNLNFIAEMVNDGSLEPLTRCTRLERLTLTNCSQLTDHPLMEILERNSRLQALDLSQLEGITDRSMMVVADNCPRLQGLNLAGCKKVTDESLIPLSENRKMLRRLKLNDCAQITDATVFALASNCAQLLEIDFHRCHQIGDQSVTHLLTNLNNLREIRLAYCDLLTDNAFLEIPAYKKFDSLRILDLTDCGLVTDDAVDKIVKMAPRLRNLILAKCRNITDRAVISITSLGKNLHNLHLGHCSNITDRAVRQLVQSCTRIRYIDLACCLRLTDASVCQLALLPKLRRIGLVKCNNITDFAIQSLVRRGNNSQCPLERVHLSYCMHLSVAGIHDLITNCPRLTHLSLTGVEAFYRRKEYTQFCRSPPKEFTENQRSVFCVFSGHGVKDLRRYLTQQKLEEQARHQGRSQPANEVGEDLWGDNDDGGIGLQMEEEGTDEELQ</sequence>
<dbReference type="Proteomes" id="UP000326924">
    <property type="component" value="Unassembled WGS sequence"/>
</dbReference>
<dbReference type="InterPro" id="IPR057207">
    <property type="entry name" value="FBXL15_LRR"/>
</dbReference>
<dbReference type="OrthoDB" id="10257471at2759"/>
<keyword evidence="1" id="KW-0833">Ubl conjugation pathway</keyword>
<name>A0A5J5F7H9_9PEZI</name>
<evidence type="ECO:0000313" key="6">
    <source>
        <dbReference type="Proteomes" id="UP000326924"/>
    </source>
</evidence>
<evidence type="ECO:0000313" key="5">
    <source>
        <dbReference type="EMBL" id="KAA8912740.1"/>
    </source>
</evidence>
<evidence type="ECO:0000259" key="4">
    <source>
        <dbReference type="Pfam" id="PF25372"/>
    </source>
</evidence>
<dbReference type="InterPro" id="IPR032675">
    <property type="entry name" value="LRR_dom_sf"/>
</dbReference>
<gene>
    <name evidence="5" type="ORF">FN846DRAFT_887055</name>
</gene>
<dbReference type="SMART" id="SM00367">
    <property type="entry name" value="LRR_CC"/>
    <property type="match status" value="12"/>
</dbReference>
<dbReference type="InParanoid" id="A0A5J5F7H9"/>
<dbReference type="Pfam" id="PF25372">
    <property type="entry name" value="DUF7885"/>
    <property type="match status" value="1"/>
</dbReference>
<feature type="domain" description="F-box" evidence="3">
    <location>
        <begin position="73"/>
        <end position="117"/>
    </location>
</feature>
<comment type="caution">
    <text evidence="5">The sequence shown here is derived from an EMBL/GenBank/DDBJ whole genome shotgun (WGS) entry which is preliminary data.</text>
</comment>
<feature type="compositionally biased region" description="Acidic residues" evidence="2">
    <location>
        <begin position="575"/>
        <end position="585"/>
    </location>
</feature>
<dbReference type="PANTHER" id="PTHR13382">
    <property type="entry name" value="MITOCHONDRIAL ATP SYNTHASE COUPLING FACTOR B"/>
    <property type="match status" value="1"/>
</dbReference>
<feature type="region of interest" description="Disordered" evidence="2">
    <location>
        <begin position="543"/>
        <end position="585"/>
    </location>
</feature>
<feature type="compositionally biased region" description="Acidic residues" evidence="2">
    <location>
        <begin position="558"/>
        <end position="568"/>
    </location>
</feature>
<dbReference type="InterPro" id="IPR050648">
    <property type="entry name" value="F-box_LRR-repeat"/>
</dbReference>
<feature type="compositionally biased region" description="Low complexity" evidence="2">
    <location>
        <begin position="17"/>
        <end position="27"/>
    </location>
</feature>
<dbReference type="InterPro" id="IPR001611">
    <property type="entry name" value="Leu-rich_rpt"/>
</dbReference>
<proteinExistence type="predicted"/>
<dbReference type="Pfam" id="PF12937">
    <property type="entry name" value="F-box-like"/>
    <property type="match status" value="1"/>
</dbReference>
<protein>
    <submittedName>
        <fullName evidence="5">Uncharacterized protein</fullName>
    </submittedName>
</protein>
<evidence type="ECO:0000256" key="2">
    <source>
        <dbReference type="SAM" id="MobiDB-lite"/>
    </source>
</evidence>
<dbReference type="Pfam" id="PF13516">
    <property type="entry name" value="LRR_6"/>
    <property type="match status" value="1"/>
</dbReference>
<evidence type="ECO:0000256" key="1">
    <source>
        <dbReference type="ARBA" id="ARBA00022786"/>
    </source>
</evidence>
<feature type="domain" description="F-box/LRR-repeat protein 15-like leucin rich repeat" evidence="4">
    <location>
        <begin position="119"/>
        <end position="324"/>
    </location>
</feature>
<dbReference type="SUPFAM" id="SSF81383">
    <property type="entry name" value="F-box domain"/>
    <property type="match status" value="1"/>
</dbReference>
<dbReference type="InterPro" id="IPR036047">
    <property type="entry name" value="F-box-like_dom_sf"/>
</dbReference>
<keyword evidence="6" id="KW-1185">Reference proteome</keyword>